<keyword evidence="1" id="KW-1185">Reference proteome</keyword>
<reference evidence="2" key="1">
    <citation type="submission" date="2022-11" db="UniProtKB">
        <authorList>
            <consortium name="WormBaseParasite"/>
        </authorList>
    </citation>
    <scope>IDENTIFICATION</scope>
</reference>
<dbReference type="Proteomes" id="UP000887565">
    <property type="component" value="Unplaced"/>
</dbReference>
<accession>A0A915JFT3</accession>
<dbReference type="WBParaSite" id="nRc.2.0.1.t24686-RA">
    <property type="protein sequence ID" value="nRc.2.0.1.t24686-RA"/>
    <property type="gene ID" value="nRc.2.0.1.g24686"/>
</dbReference>
<proteinExistence type="predicted"/>
<name>A0A915JFT3_ROMCU</name>
<protein>
    <submittedName>
        <fullName evidence="2">Uncharacterized protein</fullName>
    </submittedName>
</protein>
<organism evidence="1 2">
    <name type="scientific">Romanomermis culicivorax</name>
    <name type="common">Nematode worm</name>
    <dbReference type="NCBI Taxonomy" id="13658"/>
    <lineage>
        <taxon>Eukaryota</taxon>
        <taxon>Metazoa</taxon>
        <taxon>Ecdysozoa</taxon>
        <taxon>Nematoda</taxon>
        <taxon>Enoplea</taxon>
        <taxon>Dorylaimia</taxon>
        <taxon>Mermithida</taxon>
        <taxon>Mermithoidea</taxon>
        <taxon>Mermithidae</taxon>
        <taxon>Romanomermis</taxon>
    </lineage>
</organism>
<evidence type="ECO:0000313" key="2">
    <source>
        <dbReference type="WBParaSite" id="nRc.2.0.1.t24686-RA"/>
    </source>
</evidence>
<evidence type="ECO:0000313" key="1">
    <source>
        <dbReference type="Proteomes" id="UP000887565"/>
    </source>
</evidence>
<sequence>MIKTDLQAFVLDSKPHVLFQVEKQPATSIPGNYCPEAFIADCTNYELRSISTIMIQKPERERASNI</sequence>
<dbReference type="AlphaFoldDB" id="A0A915JFT3"/>